<accession>A0A833M7K9</accession>
<dbReference type="SMART" id="SM00382">
    <property type="entry name" value="AAA"/>
    <property type="match status" value="1"/>
</dbReference>
<dbReference type="CDD" id="cd03230">
    <property type="entry name" value="ABC_DR_subfamily_A"/>
    <property type="match status" value="1"/>
</dbReference>
<sequence length="239" mass="26668">MLLVKNVSKVYDNKKKAVDNLSLEIKKGEIIGFIGPNGAGKTTTIRMITGIIAPTQGTIEINGIDISKEPVGAKKNFTFVPDHPTIFDAVKGIDYLNFIADIHEVPIQQRKERIERFTKAFQIYDALTQTINSYSHGMKQKLLVSGALLPNPNLFILDEPMVGLDPHSAKILKDIMRDHCQKGGTVFFSSHVLEVVENLCHRVAIIHRGKLIACDTLENIKKNSTATLEEIFLEMTKDE</sequence>
<evidence type="ECO:0000256" key="3">
    <source>
        <dbReference type="ARBA" id="ARBA00022840"/>
    </source>
</evidence>
<evidence type="ECO:0000256" key="2">
    <source>
        <dbReference type="ARBA" id="ARBA00022741"/>
    </source>
</evidence>
<proteinExistence type="predicted"/>
<dbReference type="InterPro" id="IPR003593">
    <property type="entry name" value="AAA+_ATPase"/>
</dbReference>
<keyword evidence="1" id="KW-0813">Transport</keyword>
<name>A0A833M7K9_9FIRM</name>
<dbReference type="Gene3D" id="3.40.50.300">
    <property type="entry name" value="P-loop containing nucleotide triphosphate hydrolases"/>
    <property type="match status" value="1"/>
</dbReference>
<dbReference type="InterPro" id="IPR017871">
    <property type="entry name" value="ABC_transporter-like_CS"/>
</dbReference>
<evidence type="ECO:0000256" key="1">
    <source>
        <dbReference type="ARBA" id="ARBA00022448"/>
    </source>
</evidence>
<dbReference type="SUPFAM" id="SSF52540">
    <property type="entry name" value="P-loop containing nucleoside triphosphate hydrolases"/>
    <property type="match status" value="1"/>
</dbReference>
<dbReference type="GO" id="GO:0005524">
    <property type="term" value="F:ATP binding"/>
    <property type="evidence" value="ECO:0007669"/>
    <property type="project" value="UniProtKB-KW"/>
</dbReference>
<gene>
    <name evidence="5" type="ORF">F8153_10915</name>
</gene>
<dbReference type="InterPro" id="IPR027417">
    <property type="entry name" value="P-loop_NTPase"/>
</dbReference>
<dbReference type="Pfam" id="PF00005">
    <property type="entry name" value="ABC_tran"/>
    <property type="match status" value="1"/>
</dbReference>
<dbReference type="Proteomes" id="UP000465601">
    <property type="component" value="Unassembled WGS sequence"/>
</dbReference>
<dbReference type="InterPro" id="IPR003439">
    <property type="entry name" value="ABC_transporter-like_ATP-bd"/>
</dbReference>
<dbReference type="PANTHER" id="PTHR42939">
    <property type="entry name" value="ABC TRANSPORTER ATP-BINDING PROTEIN ALBC-RELATED"/>
    <property type="match status" value="1"/>
</dbReference>
<dbReference type="GO" id="GO:0016887">
    <property type="term" value="F:ATP hydrolysis activity"/>
    <property type="evidence" value="ECO:0007669"/>
    <property type="project" value="InterPro"/>
</dbReference>
<dbReference type="PROSITE" id="PS50893">
    <property type="entry name" value="ABC_TRANSPORTER_2"/>
    <property type="match status" value="1"/>
</dbReference>
<keyword evidence="3 5" id="KW-0067">ATP-binding</keyword>
<dbReference type="RefSeq" id="WP_151866384.1">
    <property type="nucleotide sequence ID" value="NZ_WBZB01000039.1"/>
</dbReference>
<evidence type="ECO:0000313" key="5">
    <source>
        <dbReference type="EMBL" id="KAB3528828.1"/>
    </source>
</evidence>
<dbReference type="OrthoDB" id="9775135at2"/>
<keyword evidence="2" id="KW-0547">Nucleotide-binding</keyword>
<keyword evidence="6" id="KW-1185">Reference proteome</keyword>
<dbReference type="AlphaFoldDB" id="A0A833M7K9"/>
<dbReference type="PANTHER" id="PTHR42939:SF1">
    <property type="entry name" value="ABC TRANSPORTER ATP-BINDING PROTEIN ALBC-RELATED"/>
    <property type="match status" value="1"/>
</dbReference>
<evidence type="ECO:0000313" key="6">
    <source>
        <dbReference type="Proteomes" id="UP000465601"/>
    </source>
</evidence>
<comment type="caution">
    <text evidence="5">The sequence shown here is derived from an EMBL/GenBank/DDBJ whole genome shotgun (WGS) entry which is preliminary data.</text>
</comment>
<evidence type="ECO:0000259" key="4">
    <source>
        <dbReference type="PROSITE" id="PS50893"/>
    </source>
</evidence>
<dbReference type="EMBL" id="WBZB01000039">
    <property type="protein sequence ID" value="KAB3528828.1"/>
    <property type="molecule type" value="Genomic_DNA"/>
</dbReference>
<organism evidence="5 6">
    <name type="scientific">Alkaliphilus serpentinus</name>
    <dbReference type="NCBI Taxonomy" id="1482731"/>
    <lineage>
        <taxon>Bacteria</taxon>
        <taxon>Bacillati</taxon>
        <taxon>Bacillota</taxon>
        <taxon>Clostridia</taxon>
        <taxon>Peptostreptococcales</taxon>
        <taxon>Natronincolaceae</taxon>
        <taxon>Alkaliphilus</taxon>
    </lineage>
</organism>
<dbReference type="InterPro" id="IPR051782">
    <property type="entry name" value="ABC_Transporter_VariousFunc"/>
</dbReference>
<dbReference type="PROSITE" id="PS00211">
    <property type="entry name" value="ABC_TRANSPORTER_1"/>
    <property type="match status" value="1"/>
</dbReference>
<reference evidence="5 6" key="1">
    <citation type="submission" date="2019-10" db="EMBL/GenBank/DDBJ databases">
        <title>Alkaliphilus serpentinus sp. nov. and Alkaliphilus pronyensis sp. nov., two novel anaerobic alkaliphilic species isolated from the serpentinized-hosted hydrothermal field of the Prony Bay (New Caledonia).</title>
        <authorList>
            <person name="Postec A."/>
        </authorList>
    </citation>
    <scope>NUCLEOTIDE SEQUENCE [LARGE SCALE GENOMIC DNA]</scope>
    <source>
        <strain evidence="5 6">LacT</strain>
    </source>
</reference>
<feature type="domain" description="ABC transporter" evidence="4">
    <location>
        <begin position="2"/>
        <end position="233"/>
    </location>
</feature>
<protein>
    <submittedName>
        <fullName evidence="5">ABC transporter ATP-binding protein</fullName>
    </submittedName>
</protein>